<keyword evidence="2 6" id="KW-0808">Transferase</keyword>
<dbReference type="PRINTS" id="PR00508">
    <property type="entry name" value="S21N4MTFRASE"/>
</dbReference>
<dbReference type="GO" id="GO:0003677">
    <property type="term" value="F:DNA binding"/>
    <property type="evidence" value="ECO:0007669"/>
    <property type="project" value="InterPro"/>
</dbReference>
<evidence type="ECO:0000256" key="2">
    <source>
        <dbReference type="ARBA" id="ARBA00022679"/>
    </source>
</evidence>
<keyword evidence="7" id="KW-1185">Reference proteome</keyword>
<evidence type="ECO:0000256" key="1">
    <source>
        <dbReference type="ARBA" id="ARBA00022603"/>
    </source>
</evidence>
<dbReference type="GO" id="GO:0032259">
    <property type="term" value="P:methylation"/>
    <property type="evidence" value="ECO:0007669"/>
    <property type="project" value="UniProtKB-KW"/>
</dbReference>
<dbReference type="Proteomes" id="UP000236884">
    <property type="component" value="Chromosome"/>
</dbReference>
<reference evidence="6 7" key="1">
    <citation type="submission" date="2015-08" db="EMBL/GenBank/DDBJ databases">
        <title>Investigation of the bacterial diversity of lava forest soil.</title>
        <authorList>
            <person name="Lee J.S."/>
        </authorList>
    </citation>
    <scope>NUCLEOTIDE SEQUENCE [LARGE SCALE GENOMIC DNA]</scope>
    <source>
        <strain evidence="6 7">GJW-30</strain>
    </source>
</reference>
<evidence type="ECO:0000256" key="4">
    <source>
        <dbReference type="RuleBase" id="RU362026"/>
    </source>
</evidence>
<dbReference type="PANTHER" id="PTHR13370:SF3">
    <property type="entry name" value="TRNA (GUANINE(10)-N2)-METHYLTRANSFERASE HOMOLOG"/>
    <property type="match status" value="1"/>
</dbReference>
<dbReference type="AlphaFoldDB" id="A0A0S3PRH7"/>
<organism evidence="6 7">
    <name type="scientific">Variibacter gotjawalensis</name>
    <dbReference type="NCBI Taxonomy" id="1333996"/>
    <lineage>
        <taxon>Bacteria</taxon>
        <taxon>Pseudomonadati</taxon>
        <taxon>Pseudomonadota</taxon>
        <taxon>Alphaproteobacteria</taxon>
        <taxon>Hyphomicrobiales</taxon>
        <taxon>Nitrobacteraceae</taxon>
        <taxon>Variibacter</taxon>
    </lineage>
</organism>
<dbReference type="InterPro" id="IPR001091">
    <property type="entry name" value="RM_Methyltransferase"/>
</dbReference>
<comment type="similarity">
    <text evidence="4">Belongs to the N(4)/N(6)-methyltransferase family.</text>
</comment>
<dbReference type="Gene3D" id="3.40.50.150">
    <property type="entry name" value="Vaccinia Virus protein VP39"/>
    <property type="match status" value="1"/>
</dbReference>
<evidence type="ECO:0000313" key="7">
    <source>
        <dbReference type="Proteomes" id="UP000236884"/>
    </source>
</evidence>
<proteinExistence type="inferred from homology"/>
<sequence length="155" mass="17175">MGTFYRSQHELVLIFKKGTASHTNTFELGQHGRSRTNVWRYAGVNAFKSERREELDLHPTVKPVEMIADVLLDCTARGEAVLDPFVGSGTTIIAAEKTGRRAYAIEIDPQYADVIIRRWQAYTGRDAILETTGETFGAVEKQAIDAAAKSLEDAS</sequence>
<dbReference type="InterPro" id="IPR002941">
    <property type="entry name" value="DNA_methylase_N4/N6"/>
</dbReference>
<evidence type="ECO:0000256" key="3">
    <source>
        <dbReference type="ARBA" id="ARBA00047942"/>
    </source>
</evidence>
<feature type="domain" description="DNA methylase N-4/N-6" evidence="5">
    <location>
        <begin position="4"/>
        <end position="115"/>
    </location>
</feature>
<name>A0A0S3PRH7_9BRAD</name>
<evidence type="ECO:0000313" key="6">
    <source>
        <dbReference type="EMBL" id="BAT58552.1"/>
    </source>
</evidence>
<dbReference type="EC" id="2.1.1.-" evidence="4"/>
<dbReference type="GO" id="GO:0008170">
    <property type="term" value="F:N-methyltransferase activity"/>
    <property type="evidence" value="ECO:0007669"/>
    <property type="project" value="InterPro"/>
</dbReference>
<dbReference type="RefSeq" id="WP_245408665.1">
    <property type="nucleotide sequence ID" value="NZ_AP014946.1"/>
</dbReference>
<gene>
    <name evidence="6" type="primary">dpnA_2</name>
    <name evidence="6" type="ORF">GJW-30_1_01078</name>
</gene>
<accession>A0A0S3PRH7</accession>
<dbReference type="Pfam" id="PF01555">
    <property type="entry name" value="N6_N4_Mtase"/>
    <property type="match status" value="1"/>
</dbReference>
<dbReference type="PANTHER" id="PTHR13370">
    <property type="entry name" value="RNA METHYLASE-RELATED"/>
    <property type="match status" value="1"/>
</dbReference>
<protein>
    <recommendedName>
        <fullName evidence="4">Methyltransferase</fullName>
        <ecNumber evidence="4">2.1.1.-</ecNumber>
    </recommendedName>
</protein>
<dbReference type="KEGG" id="vgo:GJW-30_1_01078"/>
<dbReference type="InterPro" id="IPR029063">
    <property type="entry name" value="SAM-dependent_MTases_sf"/>
</dbReference>
<keyword evidence="1 6" id="KW-0489">Methyltransferase</keyword>
<dbReference type="EMBL" id="AP014946">
    <property type="protein sequence ID" value="BAT58552.1"/>
    <property type="molecule type" value="Genomic_DNA"/>
</dbReference>
<evidence type="ECO:0000259" key="5">
    <source>
        <dbReference type="Pfam" id="PF01555"/>
    </source>
</evidence>
<dbReference type="GO" id="GO:0005737">
    <property type="term" value="C:cytoplasm"/>
    <property type="evidence" value="ECO:0007669"/>
    <property type="project" value="TreeGrafter"/>
</dbReference>
<dbReference type="GO" id="GO:0009007">
    <property type="term" value="F:site-specific DNA-methyltransferase (adenine-specific) activity"/>
    <property type="evidence" value="ECO:0007669"/>
    <property type="project" value="UniProtKB-EC"/>
</dbReference>
<comment type="catalytic activity">
    <reaction evidence="3">
        <text>a 2'-deoxyadenosine in DNA + S-adenosyl-L-methionine = an N(6)-methyl-2'-deoxyadenosine in DNA + S-adenosyl-L-homocysteine + H(+)</text>
        <dbReference type="Rhea" id="RHEA:15197"/>
        <dbReference type="Rhea" id="RHEA-COMP:12418"/>
        <dbReference type="Rhea" id="RHEA-COMP:12419"/>
        <dbReference type="ChEBI" id="CHEBI:15378"/>
        <dbReference type="ChEBI" id="CHEBI:57856"/>
        <dbReference type="ChEBI" id="CHEBI:59789"/>
        <dbReference type="ChEBI" id="CHEBI:90615"/>
        <dbReference type="ChEBI" id="CHEBI:90616"/>
        <dbReference type="EC" id="2.1.1.72"/>
    </reaction>
</comment>
<dbReference type="SUPFAM" id="SSF53335">
    <property type="entry name" value="S-adenosyl-L-methionine-dependent methyltransferases"/>
    <property type="match status" value="1"/>
</dbReference>